<evidence type="ECO:0000313" key="3">
    <source>
        <dbReference type="Proteomes" id="UP000306509"/>
    </source>
</evidence>
<proteinExistence type="predicted"/>
<dbReference type="PANTHER" id="PTHR48090:SF7">
    <property type="entry name" value="RFBJ PROTEIN"/>
    <property type="match status" value="1"/>
</dbReference>
<dbReference type="InterPro" id="IPR001173">
    <property type="entry name" value="Glyco_trans_2-like"/>
</dbReference>
<keyword evidence="2" id="KW-0328">Glycosyltransferase</keyword>
<reference evidence="2 3" key="1">
    <citation type="journal article" date="2019" name="Anaerobe">
        <title>Detection of Robinsoniella peoriensis in multiple bone samples of a trauma patient.</title>
        <authorList>
            <person name="Schrottner P."/>
            <person name="Hartwich K."/>
            <person name="Bunk B."/>
            <person name="Schober I."/>
            <person name="Helbig S."/>
            <person name="Rudolph W.W."/>
            <person name="Gunzer F."/>
        </authorList>
    </citation>
    <scope>NUCLEOTIDE SEQUENCE [LARGE SCALE GENOMIC DNA]</scope>
    <source>
        <strain evidence="2 3">DSM 106044</strain>
    </source>
</reference>
<dbReference type="AlphaFoldDB" id="A0A4U8Q3S7"/>
<dbReference type="InterPro" id="IPR050256">
    <property type="entry name" value="Glycosyltransferase_2"/>
</dbReference>
<dbReference type="Gene3D" id="3.90.550.10">
    <property type="entry name" value="Spore Coat Polysaccharide Biosynthesis Protein SpsA, Chain A"/>
    <property type="match status" value="1"/>
</dbReference>
<dbReference type="PANTHER" id="PTHR48090">
    <property type="entry name" value="UNDECAPRENYL-PHOSPHATE 4-DEOXY-4-FORMAMIDO-L-ARABINOSE TRANSFERASE-RELATED"/>
    <property type="match status" value="1"/>
</dbReference>
<dbReference type="GO" id="GO:0016757">
    <property type="term" value="F:glycosyltransferase activity"/>
    <property type="evidence" value="ECO:0007669"/>
    <property type="project" value="UniProtKB-KW"/>
</dbReference>
<dbReference type="InterPro" id="IPR029044">
    <property type="entry name" value="Nucleotide-diphossugar_trans"/>
</dbReference>
<organism evidence="2 3">
    <name type="scientific">Robinsoniella peoriensis</name>
    <dbReference type="NCBI Taxonomy" id="180332"/>
    <lineage>
        <taxon>Bacteria</taxon>
        <taxon>Bacillati</taxon>
        <taxon>Bacillota</taxon>
        <taxon>Clostridia</taxon>
        <taxon>Lachnospirales</taxon>
        <taxon>Lachnospiraceae</taxon>
        <taxon>Robinsoniella</taxon>
    </lineage>
</organism>
<evidence type="ECO:0000259" key="1">
    <source>
        <dbReference type="Pfam" id="PF00535"/>
    </source>
</evidence>
<accession>A0A4U8Q3S7</accession>
<dbReference type="SUPFAM" id="SSF53448">
    <property type="entry name" value="Nucleotide-diphospho-sugar transferases"/>
    <property type="match status" value="1"/>
</dbReference>
<dbReference type="CDD" id="cd04179">
    <property type="entry name" value="DPM_DPG-synthase_like"/>
    <property type="match status" value="1"/>
</dbReference>
<dbReference type="Proteomes" id="UP000306509">
    <property type="component" value="Unassembled WGS sequence"/>
</dbReference>
<gene>
    <name evidence="2" type="primary">tuaG</name>
    <name evidence="2" type="ORF">DSM106044_04203</name>
</gene>
<comment type="caution">
    <text evidence="2">The sequence shown here is derived from an EMBL/GenBank/DDBJ whole genome shotgun (WGS) entry which is preliminary data.</text>
</comment>
<name>A0A4U8Q3S7_9FIRM</name>
<protein>
    <submittedName>
        <fullName evidence="2">Putative teichuronic acid biosynthesis glycosyltransferase TuaG</fullName>
        <ecNumber evidence="2">2.4.-.-</ecNumber>
    </submittedName>
</protein>
<dbReference type="RefSeq" id="WP_027296771.1">
    <property type="nucleotide sequence ID" value="NZ_CAUSDN010000111.1"/>
</dbReference>
<keyword evidence="2" id="KW-0808">Transferase</keyword>
<dbReference type="EMBL" id="QGQD01000079">
    <property type="protein sequence ID" value="TLC98873.1"/>
    <property type="molecule type" value="Genomic_DNA"/>
</dbReference>
<dbReference type="Pfam" id="PF00535">
    <property type="entry name" value="Glycos_transf_2"/>
    <property type="match status" value="1"/>
</dbReference>
<evidence type="ECO:0000313" key="2">
    <source>
        <dbReference type="EMBL" id="TLC98873.1"/>
    </source>
</evidence>
<dbReference type="STRING" id="180332.GCA_000797495_02723"/>
<dbReference type="EC" id="2.4.-.-" evidence="2"/>
<sequence>MKKLIIIPAYNEGASIYSTVRSIQEQAPDYDYVIINDCSTDNTKDICEEHDFSVIHLPVNLGIGGAVQTGLLYAASRGYDLAVQMDGDGQHDARFLKEMEQSLICNQIDMVIGSRFIEKQGFQSSGIRRMGIRYFSWLIYALTKVRITDPTSGMRMMSRDVIEVFTREYPKDYPEPESAVAIIKAGRKIGEVPVVMKQREEGVSSISPLKSVYYMIKVTLAIFMAAWRG</sequence>
<keyword evidence="3" id="KW-1185">Reference proteome</keyword>
<feature type="domain" description="Glycosyltransferase 2-like" evidence="1">
    <location>
        <begin position="5"/>
        <end position="163"/>
    </location>
</feature>